<keyword evidence="1" id="KW-0472">Membrane</keyword>
<dbReference type="OrthoDB" id="5094704at2"/>
<keyword evidence="1" id="KW-1133">Transmembrane helix</keyword>
<dbReference type="RefSeq" id="WP_096420499.1">
    <property type="nucleotide sequence ID" value="NZ_AP017315.1"/>
</dbReference>
<evidence type="ECO:0000256" key="1">
    <source>
        <dbReference type="SAM" id="Phobius"/>
    </source>
</evidence>
<protein>
    <submittedName>
        <fullName evidence="2">Uncharacterized protein</fullName>
    </submittedName>
</protein>
<evidence type="ECO:0000313" key="2">
    <source>
        <dbReference type="EMBL" id="BAU31348.1"/>
    </source>
</evidence>
<reference evidence="2 3" key="2">
    <citation type="submission" date="2016-01" db="EMBL/GenBank/DDBJ databases">
        <title>Microcella alkaliphila JAM AC0309 whole genome shotgun sequence.</title>
        <authorList>
            <person name="Kurata A."/>
            <person name="Hirose Y."/>
            <person name="Kishimoto N."/>
            <person name="Kobayashi T."/>
        </authorList>
    </citation>
    <scope>NUCLEOTIDE SEQUENCE [LARGE SCALE GENOMIC DNA]</scope>
    <source>
        <strain evidence="2 3">JAM AC0309</strain>
    </source>
</reference>
<name>A0A0U5B659_9MICO</name>
<feature type="transmembrane region" description="Helical" evidence="1">
    <location>
        <begin position="21"/>
        <end position="43"/>
    </location>
</feature>
<sequence>MFLTRLIQNGKDDRGSGLVAVIALTLVTAIIGVTVGAVTVHSLQTTNGVAGSVEARSAALAGIADAELLLRDRAADGTDSCPAGGILTRTGTPAYEVEIFADDLSEGWTSSPSCPAAESTRVKIVSTGFADRATPGAGARGGEVVIEAIYQYVPEYTELEVIDPAVYAYQIEGDLKNFELGIEPNTVIASDIQIRNGNFICTNGASVAGSVVLAQGYADLVNCSISGNLYVSDYVRASGSGSTISGNLIAAGSVLDTSSRAATLSSRAVVQGDVFVGGSVSMTASPGTTRVGGNVTAARNSSTTVSVANSTRVDGNVLSTGTITGGASVIGGTRSPGVAGLQSPPPPLVPDWVDVPFNSDLAWIQNSTWWERGFRNVVTWSGNCSLSGSDPRWGALASYTQRTIIDATGCTNGVVHQSNVSPTVNLQTDIVFFSRSFTFNKLYARASNNVDPRRMYFIVPDNTADKVPTCSGGAGDIYYNNEDDINAPLAIFFYTPCKVTSDRNKMRGQIYGGSVEFRQQAQWTFVPSAPPGIDFSVDENQEEVLSGSYMGERLTLRELSNGG</sequence>
<dbReference type="AlphaFoldDB" id="A0A0U5B659"/>
<evidence type="ECO:0000313" key="3">
    <source>
        <dbReference type="Proteomes" id="UP000218965"/>
    </source>
</evidence>
<keyword evidence="1" id="KW-0812">Transmembrane</keyword>
<dbReference type="KEGG" id="malk:MalAC0309_0476"/>
<organism evidence="2 3">
    <name type="scientific">Microcella alkaliphila</name>
    <dbReference type="NCBI Taxonomy" id="279828"/>
    <lineage>
        <taxon>Bacteria</taxon>
        <taxon>Bacillati</taxon>
        <taxon>Actinomycetota</taxon>
        <taxon>Actinomycetes</taxon>
        <taxon>Micrococcales</taxon>
        <taxon>Microbacteriaceae</taxon>
        <taxon>Microcella</taxon>
    </lineage>
</organism>
<accession>A0A0U5B659</accession>
<reference evidence="3" key="1">
    <citation type="submission" date="2015-12" db="EMBL/GenBank/DDBJ databases">
        <authorList>
            <person name="Shamseldin A."/>
            <person name="Moawad H."/>
            <person name="Abd El-Rahim W.M."/>
            <person name="Sadowsky M.J."/>
        </authorList>
    </citation>
    <scope>NUCLEOTIDE SEQUENCE [LARGE SCALE GENOMIC DNA]</scope>
    <source>
        <strain evidence="3">JAM AC0309</strain>
    </source>
</reference>
<gene>
    <name evidence="2" type="ORF">MalAC0309_0476</name>
</gene>
<dbReference type="EMBL" id="AP017315">
    <property type="protein sequence ID" value="BAU31348.1"/>
    <property type="molecule type" value="Genomic_DNA"/>
</dbReference>
<proteinExistence type="predicted"/>
<dbReference type="Proteomes" id="UP000218965">
    <property type="component" value="Chromosome"/>
</dbReference>